<feature type="region of interest" description="Disordered" evidence="1">
    <location>
        <begin position="153"/>
        <end position="178"/>
    </location>
</feature>
<accession>A0A9P5X4A0</accession>
<protein>
    <submittedName>
        <fullName evidence="2">Uncharacterized protein</fullName>
    </submittedName>
</protein>
<evidence type="ECO:0000313" key="2">
    <source>
        <dbReference type="EMBL" id="KAF9443127.1"/>
    </source>
</evidence>
<feature type="region of interest" description="Disordered" evidence="1">
    <location>
        <begin position="66"/>
        <end position="90"/>
    </location>
</feature>
<feature type="region of interest" description="Disordered" evidence="1">
    <location>
        <begin position="21"/>
        <end position="54"/>
    </location>
</feature>
<sequence length="178" mass="19546">MGFWKLVWDEYEKLRHRFRTRHQPREEAQSSANSEDSGPPHSLYPEPPAAGVTASAGGYTTLITKNLHPSHRTRGEKSRRAQVHTPTVTQVAHHPQLGSLPECPTTVLTVPLSQPAAPLTECAGYHGLITRQLPDTTSAPSLVELWRGSEGFRGRLEAPTPVPSRAGSQSSLSRDHHL</sequence>
<proteinExistence type="predicted"/>
<keyword evidence="3" id="KW-1185">Reference proteome</keyword>
<evidence type="ECO:0000313" key="3">
    <source>
        <dbReference type="Proteomes" id="UP000807342"/>
    </source>
</evidence>
<name>A0A9P5X4A0_9AGAR</name>
<dbReference type="AlphaFoldDB" id="A0A9P5X4A0"/>
<comment type="caution">
    <text evidence="2">The sequence shown here is derived from an EMBL/GenBank/DDBJ whole genome shotgun (WGS) entry which is preliminary data.</text>
</comment>
<reference evidence="2" key="1">
    <citation type="submission" date="2020-11" db="EMBL/GenBank/DDBJ databases">
        <authorList>
            <consortium name="DOE Joint Genome Institute"/>
            <person name="Ahrendt S."/>
            <person name="Riley R."/>
            <person name="Andreopoulos W."/>
            <person name="Labutti K."/>
            <person name="Pangilinan J."/>
            <person name="Ruiz-Duenas F.J."/>
            <person name="Barrasa J.M."/>
            <person name="Sanchez-Garcia M."/>
            <person name="Camarero S."/>
            <person name="Miyauchi S."/>
            <person name="Serrano A."/>
            <person name="Linde D."/>
            <person name="Babiker R."/>
            <person name="Drula E."/>
            <person name="Ayuso-Fernandez I."/>
            <person name="Pacheco R."/>
            <person name="Padilla G."/>
            <person name="Ferreira P."/>
            <person name="Barriuso J."/>
            <person name="Kellner H."/>
            <person name="Castanera R."/>
            <person name="Alfaro M."/>
            <person name="Ramirez L."/>
            <person name="Pisabarro A.G."/>
            <person name="Kuo A."/>
            <person name="Tritt A."/>
            <person name="Lipzen A."/>
            <person name="He G."/>
            <person name="Yan M."/>
            <person name="Ng V."/>
            <person name="Cullen D."/>
            <person name="Martin F."/>
            <person name="Rosso M.-N."/>
            <person name="Henrissat B."/>
            <person name="Hibbett D."/>
            <person name="Martinez A.T."/>
            <person name="Grigoriev I.V."/>
        </authorList>
    </citation>
    <scope>NUCLEOTIDE SEQUENCE</scope>
    <source>
        <strain evidence="2">MF-IS2</strain>
    </source>
</reference>
<gene>
    <name evidence="2" type="ORF">P691DRAFT_809421</name>
</gene>
<dbReference type="Proteomes" id="UP000807342">
    <property type="component" value="Unassembled WGS sequence"/>
</dbReference>
<evidence type="ECO:0000256" key="1">
    <source>
        <dbReference type="SAM" id="MobiDB-lite"/>
    </source>
</evidence>
<organism evidence="2 3">
    <name type="scientific">Macrolepiota fuliginosa MF-IS2</name>
    <dbReference type="NCBI Taxonomy" id="1400762"/>
    <lineage>
        <taxon>Eukaryota</taxon>
        <taxon>Fungi</taxon>
        <taxon>Dikarya</taxon>
        <taxon>Basidiomycota</taxon>
        <taxon>Agaricomycotina</taxon>
        <taxon>Agaricomycetes</taxon>
        <taxon>Agaricomycetidae</taxon>
        <taxon>Agaricales</taxon>
        <taxon>Agaricineae</taxon>
        <taxon>Agaricaceae</taxon>
        <taxon>Macrolepiota</taxon>
    </lineage>
</organism>
<dbReference type="EMBL" id="MU151516">
    <property type="protein sequence ID" value="KAF9443127.1"/>
    <property type="molecule type" value="Genomic_DNA"/>
</dbReference>